<accession>A0A0F9MMM8</accession>
<gene>
    <name evidence="1" type="ORF">LCGC14_1135770</name>
</gene>
<name>A0A0F9MMM8_9ZZZZ</name>
<evidence type="ECO:0000313" key="1">
    <source>
        <dbReference type="EMBL" id="KKN00622.1"/>
    </source>
</evidence>
<dbReference type="AlphaFoldDB" id="A0A0F9MMM8"/>
<comment type="caution">
    <text evidence="1">The sequence shown here is derived from an EMBL/GenBank/DDBJ whole genome shotgun (WGS) entry which is preliminary data.</text>
</comment>
<dbReference type="EMBL" id="LAZR01005353">
    <property type="protein sequence ID" value="KKN00622.1"/>
    <property type="molecule type" value="Genomic_DNA"/>
</dbReference>
<organism evidence="1">
    <name type="scientific">marine sediment metagenome</name>
    <dbReference type="NCBI Taxonomy" id="412755"/>
    <lineage>
        <taxon>unclassified sequences</taxon>
        <taxon>metagenomes</taxon>
        <taxon>ecological metagenomes</taxon>
    </lineage>
</organism>
<reference evidence="1" key="1">
    <citation type="journal article" date="2015" name="Nature">
        <title>Complex archaea that bridge the gap between prokaryotes and eukaryotes.</title>
        <authorList>
            <person name="Spang A."/>
            <person name="Saw J.H."/>
            <person name="Jorgensen S.L."/>
            <person name="Zaremba-Niedzwiedzka K."/>
            <person name="Martijn J."/>
            <person name="Lind A.E."/>
            <person name="van Eijk R."/>
            <person name="Schleper C."/>
            <person name="Guy L."/>
            <person name="Ettema T.J."/>
        </authorList>
    </citation>
    <scope>NUCLEOTIDE SEQUENCE</scope>
</reference>
<proteinExistence type="predicted"/>
<feature type="non-terminal residue" evidence="1">
    <location>
        <position position="1"/>
    </location>
</feature>
<sequence length="24" mass="2829">YTWYCERIGVTNPCDEDFMKAISS</sequence>
<protein>
    <submittedName>
        <fullName evidence="1">Uncharacterized protein</fullName>
    </submittedName>
</protein>